<evidence type="ECO:0000313" key="2">
    <source>
        <dbReference type="EMBL" id="ROU04313.1"/>
    </source>
</evidence>
<evidence type="ECO:0008006" key="4">
    <source>
        <dbReference type="Google" id="ProtNLM"/>
    </source>
</evidence>
<name>A0A3N2RA68_9RHOB</name>
<keyword evidence="1" id="KW-0812">Transmembrane</keyword>
<accession>A0A3N2RA68</accession>
<protein>
    <recommendedName>
        <fullName evidence="4">DUF3592 domain-containing protein</fullName>
    </recommendedName>
</protein>
<dbReference type="OrthoDB" id="7872754at2"/>
<keyword evidence="1" id="KW-0472">Membrane</keyword>
<dbReference type="AlphaFoldDB" id="A0A3N2RA68"/>
<feature type="transmembrane region" description="Helical" evidence="1">
    <location>
        <begin position="131"/>
        <end position="152"/>
    </location>
</feature>
<sequence>MGAIHFRLAAAALMRGMGWRARWRIVVFVFPVLCLAAAALLALEALVYQVRSERVTGTVVERYAWPGETIFDRGRINYEPVFTYSMNGGAYRASVGSGHSSFDLDIGETAAIRAIPGHRGNVRIDSFAGMWFVPAVVAAIGAAALGLAALVWSGLTRIFWRGTGG</sequence>
<proteinExistence type="predicted"/>
<comment type="caution">
    <text evidence="2">The sequence shown here is derived from an EMBL/GenBank/DDBJ whole genome shotgun (WGS) entry which is preliminary data.</text>
</comment>
<dbReference type="EMBL" id="RDRB01000001">
    <property type="protein sequence ID" value="ROU04313.1"/>
    <property type="molecule type" value="Genomic_DNA"/>
</dbReference>
<reference evidence="2 3" key="1">
    <citation type="submission" date="2018-10" db="EMBL/GenBank/DDBJ databases">
        <title>Histidinibacterium lentulum gen. nov., sp. nov., a marine bacterium from the culture broth of Picochlorum sp. 122.</title>
        <authorList>
            <person name="Wang G."/>
        </authorList>
    </citation>
    <scope>NUCLEOTIDE SEQUENCE [LARGE SCALE GENOMIC DNA]</scope>
    <source>
        <strain evidence="2 3">B17</strain>
    </source>
</reference>
<keyword evidence="1" id="KW-1133">Transmembrane helix</keyword>
<dbReference type="Proteomes" id="UP000268016">
    <property type="component" value="Unassembled WGS sequence"/>
</dbReference>
<dbReference type="RefSeq" id="WP_123640718.1">
    <property type="nucleotide sequence ID" value="NZ_ML119081.1"/>
</dbReference>
<evidence type="ECO:0000313" key="3">
    <source>
        <dbReference type="Proteomes" id="UP000268016"/>
    </source>
</evidence>
<evidence type="ECO:0000256" key="1">
    <source>
        <dbReference type="SAM" id="Phobius"/>
    </source>
</evidence>
<organism evidence="2 3">
    <name type="scientific">Histidinibacterium lentulum</name>
    <dbReference type="NCBI Taxonomy" id="2480588"/>
    <lineage>
        <taxon>Bacteria</taxon>
        <taxon>Pseudomonadati</taxon>
        <taxon>Pseudomonadota</taxon>
        <taxon>Alphaproteobacteria</taxon>
        <taxon>Rhodobacterales</taxon>
        <taxon>Paracoccaceae</taxon>
        <taxon>Histidinibacterium</taxon>
    </lineage>
</organism>
<gene>
    <name evidence="2" type="ORF">EAT49_02680</name>
</gene>
<keyword evidence="3" id="KW-1185">Reference proteome</keyword>